<keyword evidence="1" id="KW-0732">Signal</keyword>
<gene>
    <name evidence="2" type="ORF">ENS64_10075</name>
</gene>
<dbReference type="InterPro" id="IPR013517">
    <property type="entry name" value="FG-GAP"/>
</dbReference>
<protein>
    <submittedName>
        <fullName evidence="2">VCBS repeat-containing protein</fullName>
    </submittedName>
</protein>
<reference evidence="2" key="1">
    <citation type="journal article" date="2020" name="mSystems">
        <title>Genome- and Community-Level Interaction Insights into Carbon Utilization and Element Cycling Functions of Hydrothermarchaeota in Hydrothermal Sediment.</title>
        <authorList>
            <person name="Zhou Z."/>
            <person name="Liu Y."/>
            <person name="Xu W."/>
            <person name="Pan J."/>
            <person name="Luo Z.H."/>
            <person name="Li M."/>
        </authorList>
    </citation>
    <scope>NUCLEOTIDE SEQUENCE [LARGE SCALE GENOMIC DNA]</scope>
    <source>
        <strain evidence="2">SpSt-508</strain>
    </source>
</reference>
<dbReference type="PANTHER" id="PTHR44103:SF1">
    <property type="entry name" value="PROPROTEIN CONVERTASE P"/>
    <property type="match status" value="1"/>
</dbReference>
<name>A0A7C4LL65_9PLAN</name>
<dbReference type="InterPro" id="IPR028994">
    <property type="entry name" value="Integrin_alpha_N"/>
</dbReference>
<evidence type="ECO:0000313" key="2">
    <source>
        <dbReference type="EMBL" id="HGT39593.1"/>
    </source>
</evidence>
<comment type="caution">
    <text evidence="2">The sequence shown here is derived from an EMBL/GenBank/DDBJ whole genome shotgun (WGS) entry which is preliminary data.</text>
</comment>
<dbReference type="AlphaFoldDB" id="A0A7C4LL65"/>
<sequence>MVCSSTRGRGRRSTAMAQSLWLAGVHVLLHLSGCGPADKPPAVLAPGSSAAQPAAAVAADEPRIRQFCGNCHAMPHPDSFPRDRWYEEVRRGFDFYFQSERTDLPLPAQTEVVAYFRERAPEQLAWEPESFQSTPSPVRFDRRNLWVMDDPRQVPAVSYLAPHSSGDEPALWVSDMRNGNISLLAANGSRVLRRIEAARHPVTVWPCDLNGNGRTDLVVADLGSFLPEDHQRGRLLWLPDGARDPEVRPVMLLAQVGRVADVRSADFDTDGDEDLVVAEFGWHRTGGIHVVWNDGVAATAEGLAWRSEVVDGRPGTIHVPPIDLNGDGRMDFIALISQEHETVVAFLNRPAGFEKVVLYAAPDPSYGSSGIELCDVDQDGDIDVLYTNGDTFDSELLKPYHAIRWLVNEGSYPFREQVLATMPGVHRALPADMDGDRDLDIVACALVPQKQRDSTVGGVVLEGVIWLEQTASGRFERHPLSTGAPVHAALWVGDLDNDGDHDILTGGFYEEEESEGKTPAVIWFENQGASPAASER</sequence>
<proteinExistence type="predicted"/>
<accession>A0A7C4LL65</accession>
<dbReference type="Gene3D" id="2.130.10.130">
    <property type="entry name" value="Integrin alpha, N-terminal"/>
    <property type="match status" value="1"/>
</dbReference>
<dbReference type="SUPFAM" id="SSF69318">
    <property type="entry name" value="Integrin alpha N-terminal domain"/>
    <property type="match status" value="1"/>
</dbReference>
<dbReference type="PANTHER" id="PTHR44103">
    <property type="entry name" value="PROPROTEIN CONVERTASE P"/>
    <property type="match status" value="1"/>
</dbReference>
<dbReference type="EMBL" id="DSVQ01000012">
    <property type="protein sequence ID" value="HGT39593.1"/>
    <property type="molecule type" value="Genomic_DNA"/>
</dbReference>
<evidence type="ECO:0000256" key="1">
    <source>
        <dbReference type="ARBA" id="ARBA00022729"/>
    </source>
</evidence>
<organism evidence="2">
    <name type="scientific">Schlesneria paludicola</name>
    <dbReference type="NCBI Taxonomy" id="360056"/>
    <lineage>
        <taxon>Bacteria</taxon>
        <taxon>Pseudomonadati</taxon>
        <taxon>Planctomycetota</taxon>
        <taxon>Planctomycetia</taxon>
        <taxon>Planctomycetales</taxon>
        <taxon>Planctomycetaceae</taxon>
        <taxon>Schlesneria</taxon>
    </lineage>
</organism>
<dbReference type="Pfam" id="PF13517">
    <property type="entry name" value="FG-GAP_3"/>
    <property type="match status" value="1"/>
</dbReference>